<feature type="signal peptide" evidence="2">
    <location>
        <begin position="1"/>
        <end position="21"/>
    </location>
</feature>
<keyword evidence="2" id="KW-0732">Signal</keyword>
<dbReference type="Proteomes" id="UP001497416">
    <property type="component" value="Unassembled WGS sequence"/>
</dbReference>
<comment type="caution">
    <text evidence="4">The sequence shown here is derived from an EMBL/GenBank/DDBJ whole genome shotgun (WGS) entry which is preliminary data.</text>
</comment>
<dbReference type="EMBL" id="CAXIXY010000006">
    <property type="protein sequence ID" value="CAL2091533.1"/>
    <property type="molecule type" value="Genomic_DNA"/>
</dbReference>
<evidence type="ECO:0000256" key="2">
    <source>
        <dbReference type="SAM" id="SignalP"/>
    </source>
</evidence>
<gene>
    <name evidence="4" type="ORF">T190607A01A_40232</name>
</gene>
<evidence type="ECO:0000313" key="5">
    <source>
        <dbReference type="Proteomes" id="UP001497416"/>
    </source>
</evidence>
<feature type="compositionally biased region" description="Basic and acidic residues" evidence="1">
    <location>
        <begin position="19"/>
        <end position="37"/>
    </location>
</feature>
<feature type="region of interest" description="Disordered" evidence="1">
    <location>
        <begin position="19"/>
        <end position="39"/>
    </location>
</feature>
<accession>A0ABM9P4T5</accession>
<evidence type="ECO:0000259" key="3">
    <source>
        <dbReference type="Pfam" id="PF20033"/>
    </source>
</evidence>
<dbReference type="Pfam" id="PF20033">
    <property type="entry name" value="DUF6438"/>
    <property type="match status" value="1"/>
</dbReference>
<sequence>MRLLCMCVLLLALSCSTPKEKAPNNDNTTEQKAKEKPPVSTVDNYKNQLIAVLSNPKKVETAKALITNTGLKWKNMILDDTTSKIVAIEIPDGNVDEWLKRLSNNEEFRVIKINSAETQEELINKEKNNLISLRKTKCFGDCPTYTLFIDKDGNVSYKGKEYVLEKGTKEFKLTEEELSNINTLLTKKDFSSFKDVYDNPKIMDLPSTFIIYNGKQIQIRLWNDDVPEELMELNEYIEGILLEKKFFE</sequence>
<proteinExistence type="predicted"/>
<name>A0ABM9P4T5_9FLAO</name>
<dbReference type="RefSeq" id="WP_348713158.1">
    <property type="nucleotide sequence ID" value="NZ_CAXIXY010000006.1"/>
</dbReference>
<keyword evidence="5" id="KW-1185">Reference proteome</keyword>
<feature type="domain" description="DUF6438" evidence="3">
    <location>
        <begin position="130"/>
        <end position="240"/>
    </location>
</feature>
<reference evidence="4 5" key="1">
    <citation type="submission" date="2024-05" db="EMBL/GenBank/DDBJ databases">
        <authorList>
            <person name="Duchaud E."/>
        </authorList>
    </citation>
    <scope>NUCLEOTIDE SEQUENCE [LARGE SCALE GENOMIC DNA]</scope>
    <source>
        <strain evidence="4">Ena-SAMPLE-TAB-13-05-2024-13:56:06:370-140302</strain>
    </source>
</reference>
<evidence type="ECO:0000256" key="1">
    <source>
        <dbReference type="SAM" id="MobiDB-lite"/>
    </source>
</evidence>
<dbReference type="InterPro" id="IPR045497">
    <property type="entry name" value="DUF6438"/>
</dbReference>
<dbReference type="PROSITE" id="PS51257">
    <property type="entry name" value="PROKAR_LIPOPROTEIN"/>
    <property type="match status" value="1"/>
</dbReference>
<protein>
    <recommendedName>
        <fullName evidence="3">DUF6438 domain-containing protein</fullName>
    </recommendedName>
</protein>
<feature type="chain" id="PRO_5047514310" description="DUF6438 domain-containing protein" evidence="2">
    <location>
        <begin position="22"/>
        <end position="248"/>
    </location>
</feature>
<evidence type="ECO:0000313" key="4">
    <source>
        <dbReference type="EMBL" id="CAL2091533.1"/>
    </source>
</evidence>
<organism evidence="4 5">
    <name type="scientific">Tenacibaculum platacis</name>
    <dbReference type="NCBI Taxonomy" id="3137852"/>
    <lineage>
        <taxon>Bacteria</taxon>
        <taxon>Pseudomonadati</taxon>
        <taxon>Bacteroidota</taxon>
        <taxon>Flavobacteriia</taxon>
        <taxon>Flavobacteriales</taxon>
        <taxon>Flavobacteriaceae</taxon>
        <taxon>Tenacibaculum</taxon>
    </lineage>
</organism>